<gene>
    <name evidence="1" type="ORF">SUNI508_04614</name>
</gene>
<comment type="caution">
    <text evidence="1">The sequence shown here is derived from an EMBL/GenBank/DDBJ whole genome shotgun (WGS) entry which is preliminary data.</text>
</comment>
<dbReference type="Pfam" id="PF00106">
    <property type="entry name" value="adh_short"/>
    <property type="match status" value="1"/>
</dbReference>
<protein>
    <submittedName>
        <fullName evidence="1">Protoporphyrinogen oxidase</fullName>
    </submittedName>
</protein>
<keyword evidence="2" id="KW-1185">Reference proteome</keyword>
<dbReference type="SUPFAM" id="SSF51735">
    <property type="entry name" value="NAD(P)-binding Rossmann-fold domains"/>
    <property type="match status" value="1"/>
</dbReference>
<accession>A0ABR2V7R9</accession>
<dbReference type="PANTHER" id="PTHR45458">
    <property type="entry name" value="SHORT-CHAIN DEHYDROGENASE/REDUCTASE SDR"/>
    <property type="match status" value="1"/>
</dbReference>
<sequence length="271" mass="29256">MSSYLITGVSRGLGFEFLRQLSGNAENTIFGLVRDKASTDKKVAAEVGDRANIHILQADTTDYEALKTAVTYVSSKTGGALDYIIANAALVGSWSGYDDIAGLAKEPARLEEDLLDHFKTNVVGPVHLFNLFTPLILHGKAKKVIAISTGLADLDLTAQWDYAMGPSYSISKAALNSAVAKFSAVYRKQGILFMTISPGMVNTGNYIPEMEEIKKRLEEMFAIAKKHAPHWEGPITPKASVEAVLSVIEKASVDGGDGGSFVSHYGNKQWI</sequence>
<dbReference type="PANTHER" id="PTHR45458:SF3">
    <property type="entry name" value="CHAIN DEHYDROGENASE (ATSC), PUTATIVE-RELATED"/>
    <property type="match status" value="1"/>
</dbReference>
<name>A0ABR2V7R9_9PEZI</name>
<dbReference type="EMBL" id="JARVKF010000101">
    <property type="protein sequence ID" value="KAK9422947.1"/>
    <property type="molecule type" value="Genomic_DNA"/>
</dbReference>
<dbReference type="InterPro" id="IPR052184">
    <property type="entry name" value="SDR_enzymes"/>
</dbReference>
<dbReference type="InterPro" id="IPR036291">
    <property type="entry name" value="NAD(P)-bd_dom_sf"/>
</dbReference>
<reference evidence="1 2" key="1">
    <citation type="journal article" date="2024" name="J. Plant Pathol.">
        <title>Sequence and assembly of the genome of Seiridium unicorne, isolate CBS 538.82, causal agent of cypress canker disease.</title>
        <authorList>
            <person name="Scali E."/>
            <person name="Rocca G.D."/>
            <person name="Danti R."/>
            <person name="Garbelotto M."/>
            <person name="Barberini S."/>
            <person name="Baroncelli R."/>
            <person name="Emiliani G."/>
        </authorList>
    </citation>
    <scope>NUCLEOTIDE SEQUENCE [LARGE SCALE GENOMIC DNA]</scope>
    <source>
        <strain evidence="1 2">BM-138-508</strain>
    </source>
</reference>
<dbReference type="InterPro" id="IPR002347">
    <property type="entry name" value="SDR_fam"/>
</dbReference>
<evidence type="ECO:0000313" key="1">
    <source>
        <dbReference type="EMBL" id="KAK9422947.1"/>
    </source>
</evidence>
<proteinExistence type="predicted"/>
<organism evidence="1 2">
    <name type="scientific">Seiridium unicorne</name>
    <dbReference type="NCBI Taxonomy" id="138068"/>
    <lineage>
        <taxon>Eukaryota</taxon>
        <taxon>Fungi</taxon>
        <taxon>Dikarya</taxon>
        <taxon>Ascomycota</taxon>
        <taxon>Pezizomycotina</taxon>
        <taxon>Sordariomycetes</taxon>
        <taxon>Xylariomycetidae</taxon>
        <taxon>Amphisphaeriales</taxon>
        <taxon>Sporocadaceae</taxon>
        <taxon>Seiridium</taxon>
    </lineage>
</organism>
<dbReference type="Gene3D" id="3.40.50.720">
    <property type="entry name" value="NAD(P)-binding Rossmann-like Domain"/>
    <property type="match status" value="1"/>
</dbReference>
<dbReference type="Proteomes" id="UP001408356">
    <property type="component" value="Unassembled WGS sequence"/>
</dbReference>
<dbReference type="PRINTS" id="PR00081">
    <property type="entry name" value="GDHRDH"/>
</dbReference>
<evidence type="ECO:0000313" key="2">
    <source>
        <dbReference type="Proteomes" id="UP001408356"/>
    </source>
</evidence>